<gene>
    <name evidence="1" type="ORF">F511_13351</name>
</gene>
<reference evidence="1 2" key="1">
    <citation type="journal article" date="2015" name="Proc. Natl. Acad. Sci. U.S.A.">
        <title>The resurrection genome of Boea hygrometrica: A blueprint for survival of dehydration.</title>
        <authorList>
            <person name="Xiao L."/>
            <person name="Yang G."/>
            <person name="Zhang L."/>
            <person name="Yang X."/>
            <person name="Zhao S."/>
            <person name="Ji Z."/>
            <person name="Zhou Q."/>
            <person name="Hu M."/>
            <person name="Wang Y."/>
            <person name="Chen M."/>
            <person name="Xu Y."/>
            <person name="Jin H."/>
            <person name="Xiao X."/>
            <person name="Hu G."/>
            <person name="Bao F."/>
            <person name="Hu Y."/>
            <person name="Wan P."/>
            <person name="Li L."/>
            <person name="Deng X."/>
            <person name="Kuang T."/>
            <person name="Xiang C."/>
            <person name="Zhu J.K."/>
            <person name="Oliver M.J."/>
            <person name="He Y."/>
        </authorList>
    </citation>
    <scope>NUCLEOTIDE SEQUENCE [LARGE SCALE GENOMIC DNA]</scope>
    <source>
        <strain evidence="2">cv. XS01</strain>
    </source>
</reference>
<sequence>MGNNIGGRKKAKIMRLDGEILKIKTPSTALDVLKDYSPSYVLLESESVKRYGIRAPKLQPEEELKPKRIYFLVEMPEFPFESMSITRRSRSAVQHMGGAEERLKSMMLRERSNSDISCSHSGSVRVKMRLPRAQIGKLIEENRNEEELAERILELCLKRCREEKAR</sequence>
<name>A0A2Z7C5Z5_9LAMI</name>
<dbReference type="InterPro" id="IPR025322">
    <property type="entry name" value="PADRE_dom"/>
</dbReference>
<accession>A0A2Z7C5Z5</accession>
<dbReference type="PANTHER" id="PTHR33148">
    <property type="entry name" value="PLASTID MOVEMENT IMPAIRED PROTEIN-RELATED"/>
    <property type="match status" value="1"/>
</dbReference>
<keyword evidence="2" id="KW-1185">Reference proteome</keyword>
<dbReference type="OrthoDB" id="676555at2759"/>
<dbReference type="Proteomes" id="UP000250235">
    <property type="component" value="Unassembled WGS sequence"/>
</dbReference>
<protein>
    <submittedName>
        <fullName evidence="1">Uncharacterized protein</fullName>
    </submittedName>
</protein>
<dbReference type="AlphaFoldDB" id="A0A2Z7C5Z5"/>
<evidence type="ECO:0000313" key="2">
    <source>
        <dbReference type="Proteomes" id="UP000250235"/>
    </source>
</evidence>
<evidence type="ECO:0000313" key="1">
    <source>
        <dbReference type="EMBL" id="KZV42252.1"/>
    </source>
</evidence>
<dbReference type="PANTHER" id="PTHR33148:SF6">
    <property type="entry name" value="DUF4228 DOMAIN-CONTAINING PROTEIN"/>
    <property type="match status" value="1"/>
</dbReference>
<proteinExistence type="predicted"/>
<dbReference type="Pfam" id="PF14009">
    <property type="entry name" value="PADRE"/>
    <property type="match status" value="1"/>
</dbReference>
<organism evidence="1 2">
    <name type="scientific">Dorcoceras hygrometricum</name>
    <dbReference type="NCBI Taxonomy" id="472368"/>
    <lineage>
        <taxon>Eukaryota</taxon>
        <taxon>Viridiplantae</taxon>
        <taxon>Streptophyta</taxon>
        <taxon>Embryophyta</taxon>
        <taxon>Tracheophyta</taxon>
        <taxon>Spermatophyta</taxon>
        <taxon>Magnoliopsida</taxon>
        <taxon>eudicotyledons</taxon>
        <taxon>Gunneridae</taxon>
        <taxon>Pentapetalae</taxon>
        <taxon>asterids</taxon>
        <taxon>lamiids</taxon>
        <taxon>Lamiales</taxon>
        <taxon>Gesneriaceae</taxon>
        <taxon>Didymocarpoideae</taxon>
        <taxon>Trichosporeae</taxon>
        <taxon>Loxocarpinae</taxon>
        <taxon>Dorcoceras</taxon>
    </lineage>
</organism>
<dbReference type="EMBL" id="KQ999284">
    <property type="protein sequence ID" value="KZV42252.1"/>
    <property type="molecule type" value="Genomic_DNA"/>
</dbReference>